<evidence type="ECO:0000256" key="1">
    <source>
        <dbReference type="ARBA" id="ARBA00004141"/>
    </source>
</evidence>
<proteinExistence type="inferred from homology"/>
<feature type="active site" description="Proton acceptor" evidence="10">
    <location>
        <position position="475"/>
    </location>
</feature>
<evidence type="ECO:0000313" key="13">
    <source>
        <dbReference type="EMBL" id="KAJ7393969.1"/>
    </source>
</evidence>
<dbReference type="InterPro" id="IPR000542">
    <property type="entry name" value="Carn_acyl_trans"/>
</dbReference>
<dbReference type="GO" id="GO:0004095">
    <property type="term" value="F:carnitine O-palmitoyltransferase activity"/>
    <property type="evidence" value="ECO:0007669"/>
    <property type="project" value="TreeGrafter"/>
</dbReference>
<evidence type="ECO:0000256" key="8">
    <source>
        <dbReference type="ARBA" id="ARBA00023136"/>
    </source>
</evidence>
<dbReference type="Gene3D" id="3.30.559.10">
    <property type="entry name" value="Chloramphenicol acetyltransferase-like domain"/>
    <property type="match status" value="1"/>
</dbReference>
<dbReference type="AlphaFoldDB" id="A0A9X0A9E0"/>
<evidence type="ECO:0000256" key="2">
    <source>
        <dbReference type="ARBA" id="ARBA00005232"/>
    </source>
</evidence>
<evidence type="ECO:0000256" key="5">
    <source>
        <dbReference type="ARBA" id="ARBA00022832"/>
    </source>
</evidence>
<dbReference type="FunFam" id="3.30.559.70:FF:000021">
    <property type="entry name" value="Predicted protein"/>
    <property type="match status" value="1"/>
</dbReference>
<dbReference type="Proteomes" id="UP001163046">
    <property type="component" value="Unassembled WGS sequence"/>
</dbReference>
<reference evidence="13" key="1">
    <citation type="submission" date="2023-01" db="EMBL/GenBank/DDBJ databases">
        <title>Genome assembly of the deep-sea coral Lophelia pertusa.</title>
        <authorList>
            <person name="Herrera S."/>
            <person name="Cordes E."/>
        </authorList>
    </citation>
    <scope>NUCLEOTIDE SEQUENCE</scope>
    <source>
        <strain evidence="13">USNM1676648</strain>
        <tissue evidence="13">Polyp</tissue>
    </source>
</reference>
<evidence type="ECO:0000256" key="11">
    <source>
        <dbReference type="SAM" id="Phobius"/>
    </source>
</evidence>
<dbReference type="GO" id="GO:0006631">
    <property type="term" value="P:fatty acid metabolic process"/>
    <property type="evidence" value="ECO:0007669"/>
    <property type="project" value="UniProtKB-KW"/>
</dbReference>
<evidence type="ECO:0000256" key="4">
    <source>
        <dbReference type="ARBA" id="ARBA00022692"/>
    </source>
</evidence>
<dbReference type="Pfam" id="PF00755">
    <property type="entry name" value="Carn_acyltransf"/>
    <property type="match status" value="1"/>
</dbReference>
<keyword evidence="8 11" id="KW-0472">Membrane</keyword>
<dbReference type="PANTHER" id="PTHR22589:SF112">
    <property type="entry name" value="CHOLINE_CARNITINE ACYLTRANSFERASE DOMAIN-CONTAINING PROTEIN"/>
    <property type="match status" value="1"/>
</dbReference>
<dbReference type="GO" id="GO:0009437">
    <property type="term" value="P:carnitine metabolic process"/>
    <property type="evidence" value="ECO:0007669"/>
    <property type="project" value="TreeGrafter"/>
</dbReference>
<sequence length="796" mass="91451">MAEARAAVTRPDVRLHAEGTSTTEGEVELVKSTFKSLKRCAFRTRRQITNGLWPTTWSNLLGAVAVIAALLYATDFYKLSSLQPVAAVLWKVTYLLNLDEAYPYNFRLLVVSVLAGVVFFITVLYLRQYTLRMLLSYRQWMYEPPRSQSKLTLLWGAMVKLCTGHYAKLYSYQNSLPRMPVPNLSDTCKGLLRSVKPILEEEEYKKMEALSKDFENNLGPKLQFILKLKSWWAPNYHTDWWEKYVYRMGRSPLPINSNYYCLDQNWHPTYDQASRAATMTYFFLKYYQEIETENLEPLLIRKTIPICMWQYERTFKTTRIPKEDVDEIVHFEHQEHEHIVVLCGGNFYMLPVTNSRGKFISVLDLESQLEWILADAKHSDVTKDQPDGSVPALTALPRPEWARIRKEYFSESLNQQSLEAIEEAMFVVILEENSFTSLSERSKYLLHGDGRSLWFDKSFCFVVFSDGKCGINVEHSWADAPVIGHMFEYALTYEFIYRTYNEKGKCTPIGGAHKSASLRTHNLQKPARLYWDITPKLADIIENAVKFAQKNNNDSQHEVIVHDAFGKGFIKTMKISPDAFIQMALQVAYYRDSGGRHPLTYESSMTRLYLQGRTETVRSLTIEAKEFITAFVDETIPAEEKYKLLLKAAELHAKMYKDCMNGKGIDRHLFALYVVCRGQGYESEFLKNALSLPWTLSTSQQPQQQMAGQHFSVTEPELMHLISPGGGFGPVADDGYGVSYMVPDDHKIFFHISSKISSQQSNSARFIKLLFESMSELKGLYDMIKASKGKGPSTRS</sequence>
<evidence type="ECO:0000256" key="10">
    <source>
        <dbReference type="PIRSR" id="PIRSR600542-1"/>
    </source>
</evidence>
<keyword evidence="14" id="KW-1185">Reference proteome</keyword>
<evidence type="ECO:0000256" key="9">
    <source>
        <dbReference type="ARBA" id="ARBA00023315"/>
    </source>
</evidence>
<keyword evidence="5" id="KW-0276">Fatty acid metabolism</keyword>
<evidence type="ECO:0000256" key="7">
    <source>
        <dbReference type="ARBA" id="ARBA00023098"/>
    </source>
</evidence>
<comment type="caution">
    <text evidence="13">The sequence shown here is derived from an EMBL/GenBank/DDBJ whole genome shotgun (WGS) entry which is preliminary data.</text>
</comment>
<dbReference type="OrthoDB" id="240216at2759"/>
<evidence type="ECO:0000313" key="14">
    <source>
        <dbReference type="Proteomes" id="UP001163046"/>
    </source>
</evidence>
<feature type="transmembrane region" description="Helical" evidence="11">
    <location>
        <begin position="104"/>
        <end position="126"/>
    </location>
</feature>
<dbReference type="EMBL" id="MU825397">
    <property type="protein sequence ID" value="KAJ7393969.1"/>
    <property type="molecule type" value="Genomic_DNA"/>
</dbReference>
<dbReference type="InterPro" id="IPR042231">
    <property type="entry name" value="Cho/carn_acyl_trans_2"/>
</dbReference>
<evidence type="ECO:0000256" key="3">
    <source>
        <dbReference type="ARBA" id="ARBA00022679"/>
    </source>
</evidence>
<dbReference type="FunFam" id="3.30.559.10:FF:000002">
    <property type="entry name" value="carnitine O-palmitoyltransferase 1, liver isoform"/>
    <property type="match status" value="1"/>
</dbReference>
<keyword evidence="6 11" id="KW-1133">Transmembrane helix</keyword>
<protein>
    <recommendedName>
        <fullName evidence="12">Choline/carnitine acyltransferase domain-containing protein</fullName>
    </recommendedName>
</protein>
<dbReference type="GO" id="GO:0005739">
    <property type="term" value="C:mitochondrion"/>
    <property type="evidence" value="ECO:0007669"/>
    <property type="project" value="TreeGrafter"/>
</dbReference>
<dbReference type="PANTHER" id="PTHR22589">
    <property type="entry name" value="CARNITINE O-ACYLTRANSFERASE"/>
    <property type="match status" value="1"/>
</dbReference>
<comment type="subcellular location">
    <subcellularLocation>
        <location evidence="1">Membrane</location>
        <topology evidence="1">Multi-pass membrane protein</topology>
    </subcellularLocation>
</comment>
<keyword evidence="4 11" id="KW-0812">Transmembrane</keyword>
<dbReference type="SUPFAM" id="SSF52777">
    <property type="entry name" value="CoA-dependent acyltransferases"/>
    <property type="match status" value="2"/>
</dbReference>
<keyword evidence="3" id="KW-0808">Transferase</keyword>
<feature type="transmembrane region" description="Helical" evidence="11">
    <location>
        <begin position="52"/>
        <end position="73"/>
    </location>
</feature>
<keyword evidence="9" id="KW-0012">Acyltransferase</keyword>
<name>A0A9X0A9E0_9CNID</name>
<accession>A0A9X0A9E0</accession>
<dbReference type="GO" id="GO:0016020">
    <property type="term" value="C:membrane"/>
    <property type="evidence" value="ECO:0007669"/>
    <property type="project" value="UniProtKB-SubCell"/>
</dbReference>
<dbReference type="InterPro" id="IPR039551">
    <property type="entry name" value="Cho/carn_acyl_trans"/>
</dbReference>
<feature type="domain" description="Choline/carnitine acyltransferase" evidence="12">
    <location>
        <begin position="179"/>
        <end position="770"/>
    </location>
</feature>
<gene>
    <name evidence="13" type="ORF">OS493_003640</name>
</gene>
<keyword evidence="7" id="KW-0443">Lipid metabolism</keyword>
<evidence type="ECO:0000256" key="6">
    <source>
        <dbReference type="ARBA" id="ARBA00022989"/>
    </source>
</evidence>
<dbReference type="InterPro" id="IPR023213">
    <property type="entry name" value="CAT-like_dom_sf"/>
</dbReference>
<comment type="similarity">
    <text evidence="2">Belongs to the carnitine/choline acetyltransferase family.</text>
</comment>
<organism evidence="13 14">
    <name type="scientific">Desmophyllum pertusum</name>
    <dbReference type="NCBI Taxonomy" id="174260"/>
    <lineage>
        <taxon>Eukaryota</taxon>
        <taxon>Metazoa</taxon>
        <taxon>Cnidaria</taxon>
        <taxon>Anthozoa</taxon>
        <taxon>Hexacorallia</taxon>
        <taxon>Scleractinia</taxon>
        <taxon>Caryophylliina</taxon>
        <taxon>Caryophylliidae</taxon>
        <taxon>Desmophyllum</taxon>
    </lineage>
</organism>
<evidence type="ECO:0000259" key="12">
    <source>
        <dbReference type="Pfam" id="PF00755"/>
    </source>
</evidence>
<dbReference type="Gene3D" id="3.30.559.70">
    <property type="entry name" value="Choline/Carnitine o-acyltransferase, domain 2"/>
    <property type="match status" value="1"/>
</dbReference>